<dbReference type="eggNOG" id="COG0673">
    <property type="taxonomic scope" value="Bacteria"/>
</dbReference>
<dbReference type="HOGENOM" id="CLU_081768_0_0_11"/>
<dbReference type="GO" id="GO:0016491">
    <property type="term" value="F:oxidoreductase activity"/>
    <property type="evidence" value="ECO:0007669"/>
    <property type="project" value="UniProtKB-KW"/>
</dbReference>
<proteinExistence type="predicted"/>
<dbReference type="AlphaFoldDB" id="D7B7X6"/>
<evidence type="ECO:0000256" key="1">
    <source>
        <dbReference type="ARBA" id="ARBA00023002"/>
    </source>
</evidence>
<evidence type="ECO:0000313" key="4">
    <source>
        <dbReference type="EMBL" id="ADH70284.1"/>
    </source>
</evidence>
<feature type="domain" description="GFO/IDH/MocA-like oxidoreductase" evidence="3">
    <location>
        <begin position="176"/>
        <end position="254"/>
    </location>
</feature>
<keyword evidence="5" id="KW-1185">Reference proteome</keyword>
<dbReference type="Pfam" id="PF01408">
    <property type="entry name" value="GFO_IDH_MocA"/>
    <property type="match status" value="1"/>
</dbReference>
<feature type="domain" description="Gfo/Idh/MocA-like oxidoreductase N-terminal" evidence="2">
    <location>
        <begin position="18"/>
        <end position="130"/>
    </location>
</feature>
<dbReference type="InterPro" id="IPR000683">
    <property type="entry name" value="Gfo/Idh/MocA-like_OxRdtase_N"/>
</dbReference>
<dbReference type="GO" id="GO:0000166">
    <property type="term" value="F:nucleotide binding"/>
    <property type="evidence" value="ECO:0007669"/>
    <property type="project" value="InterPro"/>
</dbReference>
<evidence type="ECO:0000259" key="2">
    <source>
        <dbReference type="Pfam" id="PF01408"/>
    </source>
</evidence>
<gene>
    <name evidence="4" type="ordered locus">Ndas_4901</name>
</gene>
<reference evidence="4 5" key="1">
    <citation type="journal article" date="2010" name="Stand. Genomic Sci.">
        <title>Complete genome sequence of Nocardiopsis dassonvillei type strain (IMRU 509).</title>
        <authorList>
            <person name="Sun H."/>
            <person name="Lapidus A."/>
            <person name="Nolan M."/>
            <person name="Lucas S."/>
            <person name="Del Rio T.G."/>
            <person name="Tice H."/>
            <person name="Cheng J.F."/>
            <person name="Tapia R."/>
            <person name="Han C."/>
            <person name="Goodwin L."/>
            <person name="Pitluck S."/>
            <person name="Pagani I."/>
            <person name="Ivanova N."/>
            <person name="Mavromatis K."/>
            <person name="Mikhailova N."/>
            <person name="Pati A."/>
            <person name="Chen A."/>
            <person name="Palaniappan K."/>
            <person name="Land M."/>
            <person name="Hauser L."/>
            <person name="Chang Y.J."/>
            <person name="Jeffries C.D."/>
            <person name="Djao O.D."/>
            <person name="Rohde M."/>
            <person name="Sikorski J."/>
            <person name="Goker M."/>
            <person name="Woyke T."/>
            <person name="Bristow J."/>
            <person name="Eisen J.A."/>
            <person name="Markowitz V."/>
            <person name="Hugenholtz P."/>
            <person name="Kyrpides N.C."/>
            <person name="Klenk H.P."/>
        </authorList>
    </citation>
    <scope>NUCLEOTIDE SEQUENCE [LARGE SCALE GENOMIC DNA]</scope>
    <source>
        <strain evidence="5">ATCC 23218 / DSM 43111 / CIP 107115 / JCM 7437 / KCTC 9190 / NBRC 14626 / NCTC 10488 / NRRL B-5397 / IMRU 509</strain>
        <plasmid evidence="5">Chromosome 2</plasmid>
    </source>
</reference>
<dbReference type="Gene3D" id="3.40.50.720">
    <property type="entry name" value="NAD(P)-binding Rossmann-like Domain"/>
    <property type="match status" value="1"/>
</dbReference>
<protein>
    <submittedName>
        <fullName evidence="4">Oxidoreductase domain protein</fullName>
    </submittedName>
</protein>
<dbReference type="PANTHER" id="PTHR43818:SF11">
    <property type="entry name" value="BCDNA.GH03377"/>
    <property type="match status" value="1"/>
</dbReference>
<evidence type="ECO:0000313" key="5">
    <source>
        <dbReference type="Proteomes" id="UP000002219"/>
    </source>
</evidence>
<organism evidence="4 5">
    <name type="scientific">Nocardiopsis dassonvillei (strain ATCC 23218 / DSM 43111 / CIP 107115 / JCM 7437 / KCTC 9190 / NBRC 14626 / NCTC 10488 / NRRL B-5397 / IMRU 509)</name>
    <name type="common">Actinomadura dassonvillei</name>
    <dbReference type="NCBI Taxonomy" id="446468"/>
    <lineage>
        <taxon>Bacteria</taxon>
        <taxon>Bacillati</taxon>
        <taxon>Actinomycetota</taxon>
        <taxon>Actinomycetes</taxon>
        <taxon>Streptosporangiales</taxon>
        <taxon>Nocardiopsidaceae</taxon>
        <taxon>Nocardiopsis</taxon>
    </lineage>
</organism>
<accession>D7B7X6</accession>
<dbReference type="Pfam" id="PF22725">
    <property type="entry name" value="GFO_IDH_MocA_C3"/>
    <property type="match status" value="1"/>
</dbReference>
<dbReference type="Gene3D" id="3.30.360.10">
    <property type="entry name" value="Dihydrodipicolinate Reductase, domain 2"/>
    <property type="match status" value="1"/>
</dbReference>
<dbReference type="InterPro" id="IPR036291">
    <property type="entry name" value="NAD(P)-bd_dom_sf"/>
</dbReference>
<dbReference type="Proteomes" id="UP000002219">
    <property type="component" value="Chromosome 2"/>
</dbReference>
<dbReference type="SUPFAM" id="SSF55347">
    <property type="entry name" value="Glyceraldehyde-3-phosphate dehydrogenase-like, C-terminal domain"/>
    <property type="match status" value="1"/>
</dbReference>
<geneLocation type="plasmid" evidence="5">
    <name>pNDAS01</name>
</geneLocation>
<name>D7B7X6_NOCDD</name>
<dbReference type="EMBL" id="CP002041">
    <property type="protein sequence ID" value="ADH70284.1"/>
    <property type="molecule type" value="Genomic_DNA"/>
</dbReference>
<dbReference type="KEGG" id="nda:Ndas_4901"/>
<dbReference type="STRING" id="446468.Ndas_4901"/>
<dbReference type="InterPro" id="IPR055170">
    <property type="entry name" value="GFO_IDH_MocA-like_dom"/>
</dbReference>
<sequence length="319" mass="33347">MDNGETVDTRDEGARMGLRFGLLGTGYWAAETHAAALDAHPGATLAGVWGRDAVKAAALAERYGTRAYEDFEALLDDVDAVAIALPPHIQGDLALRAARAGKHLLLDKPLALSTLAADAVVAETEARGLASVVFFTSRFSDNVVDFVDSAAAEGGWHGVRATLFASIFEPGNPYGGSRWRQQKGGLWDVGPHVLSLVLPVLGPVTQVTAMAGPRDTVHMLTRHESGAVGSFAVTVDAAPEAKAFEVVLHGDRGWVPVPGGDRSPVQAFGTAVDRLLAQVEGEVGDPCDVRFGRDVVAVLEAAEASVRLGRAVGVDEALG</sequence>
<dbReference type="InterPro" id="IPR050463">
    <property type="entry name" value="Gfo/Idh/MocA_oxidrdct_glycsds"/>
</dbReference>
<dbReference type="PANTHER" id="PTHR43818">
    <property type="entry name" value="BCDNA.GH03377"/>
    <property type="match status" value="1"/>
</dbReference>
<evidence type="ECO:0000259" key="3">
    <source>
        <dbReference type="Pfam" id="PF22725"/>
    </source>
</evidence>
<keyword evidence="1" id="KW-0560">Oxidoreductase</keyword>
<dbReference type="SUPFAM" id="SSF51735">
    <property type="entry name" value="NAD(P)-binding Rossmann-fold domains"/>
    <property type="match status" value="1"/>
</dbReference>